<dbReference type="Proteomes" id="UP000276133">
    <property type="component" value="Unassembled WGS sequence"/>
</dbReference>
<keyword evidence="2" id="KW-1185">Reference proteome</keyword>
<evidence type="ECO:0000313" key="1">
    <source>
        <dbReference type="EMBL" id="RNA15489.1"/>
    </source>
</evidence>
<proteinExistence type="predicted"/>
<evidence type="ECO:0000313" key="2">
    <source>
        <dbReference type="Proteomes" id="UP000276133"/>
    </source>
</evidence>
<comment type="caution">
    <text evidence="1">The sequence shown here is derived from an EMBL/GenBank/DDBJ whole genome shotgun (WGS) entry which is preliminary data.</text>
</comment>
<reference evidence="1 2" key="1">
    <citation type="journal article" date="2018" name="Sci. Rep.">
        <title>Genomic signatures of local adaptation to the degree of environmental predictability in rotifers.</title>
        <authorList>
            <person name="Franch-Gras L."/>
            <person name="Hahn C."/>
            <person name="Garcia-Roger E.M."/>
            <person name="Carmona M.J."/>
            <person name="Serra M."/>
            <person name="Gomez A."/>
        </authorList>
    </citation>
    <scope>NUCLEOTIDE SEQUENCE [LARGE SCALE GENOMIC DNA]</scope>
    <source>
        <strain evidence="1">HYR1</strain>
    </source>
</reference>
<sequence length="61" mass="7190">MFRKISNRLKFGATLRQLFFSSKLIKQNYSIIQNKSETKIKEKNQSFAKRCQIILICPGDH</sequence>
<dbReference type="AlphaFoldDB" id="A0A3M7QW98"/>
<protein>
    <submittedName>
        <fullName evidence="1">Uncharacterized protein</fullName>
    </submittedName>
</protein>
<organism evidence="1 2">
    <name type="scientific">Brachionus plicatilis</name>
    <name type="common">Marine rotifer</name>
    <name type="synonym">Brachionus muelleri</name>
    <dbReference type="NCBI Taxonomy" id="10195"/>
    <lineage>
        <taxon>Eukaryota</taxon>
        <taxon>Metazoa</taxon>
        <taxon>Spiralia</taxon>
        <taxon>Gnathifera</taxon>
        <taxon>Rotifera</taxon>
        <taxon>Eurotatoria</taxon>
        <taxon>Monogononta</taxon>
        <taxon>Pseudotrocha</taxon>
        <taxon>Ploima</taxon>
        <taxon>Brachionidae</taxon>
        <taxon>Brachionus</taxon>
    </lineage>
</organism>
<name>A0A3M7QW98_BRAPC</name>
<accession>A0A3M7QW98</accession>
<dbReference type="EMBL" id="REGN01004938">
    <property type="protein sequence ID" value="RNA15489.1"/>
    <property type="molecule type" value="Genomic_DNA"/>
</dbReference>
<gene>
    <name evidence="1" type="ORF">BpHYR1_022995</name>
</gene>